<evidence type="ECO:0000256" key="1">
    <source>
        <dbReference type="SAM" id="MobiDB-lite"/>
    </source>
</evidence>
<feature type="signal peptide" evidence="2">
    <location>
        <begin position="1"/>
        <end position="22"/>
    </location>
</feature>
<dbReference type="EMBL" id="CAJNOJ010000745">
    <property type="protein sequence ID" value="CAF1517697.1"/>
    <property type="molecule type" value="Genomic_DNA"/>
</dbReference>
<dbReference type="Proteomes" id="UP000663852">
    <property type="component" value="Unassembled WGS sequence"/>
</dbReference>
<dbReference type="AlphaFoldDB" id="A0A815ZFH6"/>
<comment type="caution">
    <text evidence="4">The sequence shown here is derived from an EMBL/GenBank/DDBJ whole genome shotgun (WGS) entry which is preliminary data.</text>
</comment>
<evidence type="ECO:0000313" key="4">
    <source>
        <dbReference type="EMBL" id="CAF1584417.1"/>
    </source>
</evidence>
<protein>
    <submittedName>
        <fullName evidence="4">Uncharacterized protein</fullName>
    </submittedName>
</protein>
<organism evidence="4 5">
    <name type="scientific">Adineta ricciae</name>
    <name type="common">Rotifer</name>
    <dbReference type="NCBI Taxonomy" id="249248"/>
    <lineage>
        <taxon>Eukaryota</taxon>
        <taxon>Metazoa</taxon>
        <taxon>Spiralia</taxon>
        <taxon>Gnathifera</taxon>
        <taxon>Rotifera</taxon>
        <taxon>Eurotatoria</taxon>
        <taxon>Bdelloidea</taxon>
        <taxon>Adinetida</taxon>
        <taxon>Adinetidae</taxon>
        <taxon>Adineta</taxon>
    </lineage>
</organism>
<sequence length="134" mass="15774">MANSLYFLTMVIVLLQISFNVSLPIESNDGNSPWIQHKLQTWDWSRYRDPPEPKWTFRESSIDNYGFRFNPEYQATSRLSIAPHIDYGWRQGVTGGGIRLRYKFRRSADEQNKLAQQDPDLIYNRNNDDAQDVN</sequence>
<feature type="region of interest" description="Disordered" evidence="1">
    <location>
        <begin position="109"/>
        <end position="134"/>
    </location>
</feature>
<reference evidence="4" key="1">
    <citation type="submission" date="2021-02" db="EMBL/GenBank/DDBJ databases">
        <authorList>
            <person name="Nowell W R."/>
        </authorList>
    </citation>
    <scope>NUCLEOTIDE SEQUENCE</scope>
</reference>
<dbReference type="EMBL" id="CAJNOR010006063">
    <property type="protein sequence ID" value="CAF1584417.1"/>
    <property type="molecule type" value="Genomic_DNA"/>
</dbReference>
<feature type="chain" id="PRO_5035608762" evidence="2">
    <location>
        <begin position="23"/>
        <end position="134"/>
    </location>
</feature>
<dbReference type="Proteomes" id="UP000663828">
    <property type="component" value="Unassembled WGS sequence"/>
</dbReference>
<evidence type="ECO:0000313" key="5">
    <source>
        <dbReference type="Proteomes" id="UP000663828"/>
    </source>
</evidence>
<evidence type="ECO:0000256" key="2">
    <source>
        <dbReference type="SAM" id="SignalP"/>
    </source>
</evidence>
<gene>
    <name evidence="3" type="ORF">EDS130_LOCUS43665</name>
    <name evidence="4" type="ORF">XAT740_LOCUS45869</name>
</gene>
<keyword evidence="5" id="KW-1185">Reference proteome</keyword>
<accession>A0A815ZFH6</accession>
<proteinExistence type="predicted"/>
<keyword evidence="2" id="KW-0732">Signal</keyword>
<evidence type="ECO:0000313" key="3">
    <source>
        <dbReference type="EMBL" id="CAF1517697.1"/>
    </source>
</evidence>
<name>A0A815ZFH6_ADIRI</name>